<dbReference type="GO" id="GO:0046872">
    <property type="term" value="F:metal ion binding"/>
    <property type="evidence" value="ECO:0007669"/>
    <property type="project" value="UniProtKB-KW"/>
</dbReference>
<organism evidence="6 7">
    <name type="scientific">Luteibaculum oceani</name>
    <dbReference type="NCBI Taxonomy" id="1294296"/>
    <lineage>
        <taxon>Bacteria</taxon>
        <taxon>Pseudomonadati</taxon>
        <taxon>Bacteroidota</taxon>
        <taxon>Flavobacteriia</taxon>
        <taxon>Flavobacteriales</taxon>
        <taxon>Luteibaculaceae</taxon>
        <taxon>Luteibaculum</taxon>
    </lineage>
</organism>
<dbReference type="GO" id="GO:0006547">
    <property type="term" value="P:L-histidine metabolic process"/>
    <property type="evidence" value="ECO:0007669"/>
    <property type="project" value="UniProtKB-KW"/>
</dbReference>
<evidence type="ECO:0000256" key="2">
    <source>
        <dbReference type="ARBA" id="ARBA00022801"/>
    </source>
</evidence>
<dbReference type="PANTHER" id="PTHR11358">
    <property type="entry name" value="ARGINASE/AGMATINASE"/>
    <property type="match status" value="1"/>
</dbReference>
<evidence type="ECO:0000256" key="5">
    <source>
        <dbReference type="PROSITE-ProRule" id="PRU00742"/>
    </source>
</evidence>
<sequence length="324" mass="36606">MLEHLNKGDYIKPRQGETKLGEDFIWLGRDWRDEMTSDQLKYVIVGVREDFGPRANLGKPGAKDFFDAFLTTWCNFQSNQFLNGKEVAVLGCVDFAKNLKISKSSTYSLSELRQGVEKMDEILWTILKDVYKQNKIPILVGGGHNNAFPLIKGAAVAFNNAIQALNFDAHSDFRNTQEGRHSGNSFSLAMESGFLDYYCVAGLHKNYNSQYLIDTMDAKKIATLYLEDIPIGASEEFLNQWIEVKLKSNRKLGIEIDMDGIENIKSSAQSPYGFSLRTMRNLIQYLAGDKRICYLNITEAIPDENNQSAKAASYLVGDFINRKT</sequence>
<proteinExistence type="inferred from homology"/>
<dbReference type="Gene3D" id="3.40.800.10">
    <property type="entry name" value="Ureohydrolase domain"/>
    <property type="match status" value="1"/>
</dbReference>
<evidence type="ECO:0000313" key="6">
    <source>
        <dbReference type="EMBL" id="TXC81353.1"/>
    </source>
</evidence>
<dbReference type="GO" id="GO:0008783">
    <property type="term" value="F:agmatinase activity"/>
    <property type="evidence" value="ECO:0007669"/>
    <property type="project" value="TreeGrafter"/>
</dbReference>
<dbReference type="InterPro" id="IPR023696">
    <property type="entry name" value="Ureohydrolase_dom_sf"/>
</dbReference>
<dbReference type="RefSeq" id="WP_147014021.1">
    <property type="nucleotide sequence ID" value="NZ_VORB01000004.1"/>
</dbReference>
<dbReference type="SUPFAM" id="SSF52768">
    <property type="entry name" value="Arginase/deacetylase"/>
    <property type="match status" value="1"/>
</dbReference>
<keyword evidence="1" id="KW-0479">Metal-binding</keyword>
<evidence type="ECO:0000313" key="7">
    <source>
        <dbReference type="Proteomes" id="UP000321168"/>
    </source>
</evidence>
<dbReference type="EMBL" id="VORB01000004">
    <property type="protein sequence ID" value="TXC81353.1"/>
    <property type="molecule type" value="Genomic_DNA"/>
</dbReference>
<dbReference type="CDD" id="cd09988">
    <property type="entry name" value="Formimidoylglutamase"/>
    <property type="match status" value="1"/>
</dbReference>
<dbReference type="GO" id="GO:0033389">
    <property type="term" value="P:putrescine biosynthetic process from arginine, via agmatine"/>
    <property type="evidence" value="ECO:0007669"/>
    <property type="project" value="TreeGrafter"/>
</dbReference>
<evidence type="ECO:0000256" key="4">
    <source>
        <dbReference type="ARBA" id="ARBA00023211"/>
    </source>
</evidence>
<dbReference type="OrthoDB" id="9788689at2"/>
<dbReference type="InterPro" id="IPR006035">
    <property type="entry name" value="Ureohydrolase"/>
</dbReference>
<dbReference type="PROSITE" id="PS51409">
    <property type="entry name" value="ARGINASE_2"/>
    <property type="match status" value="1"/>
</dbReference>
<comment type="caution">
    <text evidence="6">The sequence shown here is derived from an EMBL/GenBank/DDBJ whole genome shotgun (WGS) entry which is preliminary data.</text>
</comment>
<protein>
    <submittedName>
        <fullName evidence="6">Formimidoylglutamase</fullName>
    </submittedName>
</protein>
<keyword evidence="4" id="KW-0464">Manganese</keyword>
<gene>
    <name evidence="6" type="ORF">FRX97_04940</name>
</gene>
<reference evidence="6 7" key="1">
    <citation type="submission" date="2019-08" db="EMBL/GenBank/DDBJ databases">
        <title>Genome of Luteibaculum oceani JCM 18817.</title>
        <authorList>
            <person name="Bowman J.P."/>
        </authorList>
    </citation>
    <scope>NUCLEOTIDE SEQUENCE [LARGE SCALE GENOMIC DNA]</scope>
    <source>
        <strain evidence="6 7">JCM 18817</strain>
    </source>
</reference>
<accession>A0A5C6V7W8</accession>
<comment type="similarity">
    <text evidence="5">Belongs to the arginase family.</text>
</comment>
<keyword evidence="7" id="KW-1185">Reference proteome</keyword>
<keyword evidence="3" id="KW-0369">Histidine metabolism</keyword>
<evidence type="ECO:0000256" key="1">
    <source>
        <dbReference type="ARBA" id="ARBA00022723"/>
    </source>
</evidence>
<dbReference type="PANTHER" id="PTHR11358:SF35">
    <property type="entry name" value="FORMIMIDOYLGLUTAMASE"/>
    <property type="match status" value="1"/>
</dbReference>
<dbReference type="AlphaFoldDB" id="A0A5C6V7W8"/>
<dbReference type="Proteomes" id="UP000321168">
    <property type="component" value="Unassembled WGS sequence"/>
</dbReference>
<dbReference type="Pfam" id="PF00491">
    <property type="entry name" value="Arginase"/>
    <property type="match status" value="1"/>
</dbReference>
<name>A0A5C6V7W8_9FLAO</name>
<keyword evidence="2" id="KW-0378">Hydrolase</keyword>
<evidence type="ECO:0000256" key="3">
    <source>
        <dbReference type="ARBA" id="ARBA00022808"/>
    </source>
</evidence>